<dbReference type="Proteomes" id="UP001595420">
    <property type="component" value="Unassembled WGS sequence"/>
</dbReference>
<dbReference type="PROSITE" id="PS51007">
    <property type="entry name" value="CYTC"/>
    <property type="match status" value="2"/>
</dbReference>
<accession>A0ABV7BPD2</accession>
<keyword evidence="7" id="KW-0349">Heme</keyword>
<comment type="caution">
    <text evidence="10">The sequence shown here is derived from an EMBL/GenBank/DDBJ whole genome shotgun (WGS) entry which is preliminary data.</text>
</comment>
<evidence type="ECO:0000256" key="3">
    <source>
        <dbReference type="ARBA" id="ARBA00022723"/>
    </source>
</evidence>
<dbReference type="PIRSF" id="PIRSF000005">
    <property type="entry name" value="Cytochrome_c4"/>
    <property type="match status" value="1"/>
</dbReference>
<dbReference type="InterPro" id="IPR050597">
    <property type="entry name" value="Cytochrome_c_Oxidase_Subunit"/>
</dbReference>
<evidence type="ECO:0000256" key="5">
    <source>
        <dbReference type="ARBA" id="ARBA00022982"/>
    </source>
</evidence>
<protein>
    <submittedName>
        <fullName evidence="10">C-type cytochrome</fullName>
    </submittedName>
</protein>
<dbReference type="RefSeq" id="WP_216834971.1">
    <property type="nucleotide sequence ID" value="NZ_JAFNJS010000001.1"/>
</dbReference>
<evidence type="ECO:0000256" key="2">
    <source>
        <dbReference type="ARBA" id="ARBA00022448"/>
    </source>
</evidence>
<evidence type="ECO:0000313" key="10">
    <source>
        <dbReference type="EMBL" id="MFC2999138.1"/>
    </source>
</evidence>
<keyword evidence="2" id="KW-0813">Transport</keyword>
<dbReference type="EMBL" id="JBHRSB010000001">
    <property type="protein sequence ID" value="MFC2999138.1"/>
    <property type="molecule type" value="Genomic_DNA"/>
</dbReference>
<evidence type="ECO:0000256" key="1">
    <source>
        <dbReference type="ARBA" id="ARBA00004418"/>
    </source>
</evidence>
<evidence type="ECO:0000256" key="7">
    <source>
        <dbReference type="PROSITE-ProRule" id="PRU00433"/>
    </source>
</evidence>
<feature type="domain" description="Cytochrome c" evidence="9">
    <location>
        <begin position="117"/>
        <end position="198"/>
    </location>
</feature>
<keyword evidence="4" id="KW-0574">Periplasm</keyword>
<keyword evidence="3 7" id="KW-0479">Metal-binding</keyword>
<name>A0ABV7BPD2_9PROT</name>
<reference evidence="11" key="1">
    <citation type="journal article" date="2019" name="Int. J. Syst. Evol. Microbiol.">
        <title>The Global Catalogue of Microorganisms (GCM) 10K type strain sequencing project: providing services to taxonomists for standard genome sequencing and annotation.</title>
        <authorList>
            <consortium name="The Broad Institute Genomics Platform"/>
            <consortium name="The Broad Institute Genome Sequencing Center for Infectious Disease"/>
            <person name="Wu L."/>
            <person name="Ma J."/>
        </authorList>
    </citation>
    <scope>NUCLEOTIDE SEQUENCE [LARGE SCALE GENOMIC DNA]</scope>
    <source>
        <strain evidence="11">CGMCC 1.16855</strain>
    </source>
</reference>
<feature type="signal peptide" evidence="8">
    <location>
        <begin position="1"/>
        <end position="23"/>
    </location>
</feature>
<evidence type="ECO:0000259" key="9">
    <source>
        <dbReference type="PROSITE" id="PS51007"/>
    </source>
</evidence>
<dbReference type="InterPro" id="IPR009056">
    <property type="entry name" value="Cyt_c-like_dom"/>
</dbReference>
<evidence type="ECO:0000256" key="6">
    <source>
        <dbReference type="ARBA" id="ARBA00023004"/>
    </source>
</evidence>
<organism evidence="10 11">
    <name type="scientific">Falsiroseomonas tokyonensis</name>
    <dbReference type="NCBI Taxonomy" id="430521"/>
    <lineage>
        <taxon>Bacteria</taxon>
        <taxon>Pseudomonadati</taxon>
        <taxon>Pseudomonadota</taxon>
        <taxon>Alphaproteobacteria</taxon>
        <taxon>Acetobacterales</taxon>
        <taxon>Roseomonadaceae</taxon>
        <taxon>Falsiroseomonas</taxon>
    </lineage>
</organism>
<proteinExistence type="predicted"/>
<keyword evidence="5" id="KW-0249">Electron transport</keyword>
<gene>
    <name evidence="10" type="ORF">ACFOD3_04480</name>
</gene>
<dbReference type="PANTHER" id="PTHR33751">
    <property type="entry name" value="CBB3-TYPE CYTOCHROME C OXIDASE SUBUNIT FIXP"/>
    <property type="match status" value="1"/>
</dbReference>
<keyword evidence="8" id="KW-0732">Signal</keyword>
<evidence type="ECO:0000256" key="8">
    <source>
        <dbReference type="SAM" id="SignalP"/>
    </source>
</evidence>
<comment type="subcellular location">
    <subcellularLocation>
        <location evidence="1">Periplasm</location>
    </subcellularLocation>
</comment>
<sequence length="202" mass="21517">MTFLRSALLAAALAAGALTPAAAQDAARGAALAEARNCAGCHGAAGISELEKIPSLAGQPAEFITLQMILFRENLRQAEPMNQLSQGLTDQQVEDLAAHFAALAPAPPPDLAPRDAALAERGQQLSASMNCGVCHLPDYRGRNQIPRIAAQREDFLRHTLAQYRDSQRRGTDTNMNAVMYGVPDDAIAALAHYLAHQPARAE</sequence>
<feature type="domain" description="Cytochrome c" evidence="9">
    <location>
        <begin position="24"/>
        <end position="104"/>
    </location>
</feature>
<evidence type="ECO:0000256" key="4">
    <source>
        <dbReference type="ARBA" id="ARBA00022764"/>
    </source>
</evidence>
<dbReference type="InterPro" id="IPR024167">
    <property type="entry name" value="Cytochrome_c4-like"/>
</dbReference>
<feature type="chain" id="PRO_5046319777" evidence="8">
    <location>
        <begin position="24"/>
        <end position="202"/>
    </location>
</feature>
<keyword evidence="6 7" id="KW-0408">Iron</keyword>
<keyword evidence="11" id="KW-1185">Reference proteome</keyword>
<evidence type="ECO:0000313" key="11">
    <source>
        <dbReference type="Proteomes" id="UP001595420"/>
    </source>
</evidence>
<dbReference type="PANTHER" id="PTHR33751:SF9">
    <property type="entry name" value="CYTOCHROME C4"/>
    <property type="match status" value="1"/>
</dbReference>
<dbReference type="Pfam" id="PF00034">
    <property type="entry name" value="Cytochrom_C"/>
    <property type="match status" value="2"/>
</dbReference>